<gene>
    <name evidence="1" type="ORF">QPK29_001285</name>
</gene>
<organism evidence="1 2">
    <name type="scientific">Massilia orientalis</name>
    <dbReference type="NCBI Taxonomy" id="3050128"/>
    <lineage>
        <taxon>Bacteria</taxon>
        <taxon>Pseudomonadati</taxon>
        <taxon>Pseudomonadota</taxon>
        <taxon>Betaproteobacteria</taxon>
        <taxon>Burkholderiales</taxon>
        <taxon>Oxalobacteraceae</taxon>
        <taxon>Telluria group</taxon>
        <taxon>Massilia</taxon>
    </lineage>
</organism>
<reference evidence="1" key="1">
    <citation type="submission" date="2024-11" db="EMBL/GenBank/DDBJ databases">
        <title>Description of Massilia orientalis sp. nov., isolated from rhizosphere soil of Ageratina adenophora.</title>
        <authorList>
            <person name="Wang Y."/>
        </authorList>
    </citation>
    <scope>NUCLEOTIDE SEQUENCE</scope>
    <source>
        <strain evidence="1">YIM B02787</strain>
    </source>
</reference>
<accession>A0ACC7M2Q7</accession>
<protein>
    <submittedName>
        <fullName evidence="1">Uncharacterized protein</fullName>
    </submittedName>
</protein>
<sequence>MKTNPTTCVGAFLLMCLAHCSVAADLHSMTTADAVKLATSIPVTTSSGAGSNVEARMRSIGLTITGGKAYSYDTKSELEQPGDKVGDLHFTIQGTQPTAEFKRATCDMWGDADFMKRGGEVLPREPYGKLADDRSVLHALRKTTLIIPEKIWHLDAAHAQWRSSGLPTTKLTNRG</sequence>
<evidence type="ECO:0000313" key="2">
    <source>
        <dbReference type="Proteomes" id="UP001168096"/>
    </source>
</evidence>
<comment type="caution">
    <text evidence="1">The sequence shown here is derived from an EMBL/GenBank/DDBJ whole genome shotgun (WGS) entry which is preliminary data.</text>
</comment>
<name>A0ACC7M2Q7_9BURK</name>
<keyword evidence="2" id="KW-1185">Reference proteome</keyword>
<proteinExistence type="predicted"/>
<dbReference type="EMBL" id="JASNRB020000001">
    <property type="protein sequence ID" value="MFJ1466330.1"/>
    <property type="molecule type" value="Genomic_DNA"/>
</dbReference>
<evidence type="ECO:0000313" key="1">
    <source>
        <dbReference type="EMBL" id="MFJ1466330.1"/>
    </source>
</evidence>
<dbReference type="Proteomes" id="UP001168096">
    <property type="component" value="Unassembled WGS sequence"/>
</dbReference>